<dbReference type="Gene3D" id="3.30.60.190">
    <property type="match status" value="1"/>
</dbReference>
<proteinExistence type="predicted"/>
<dbReference type="AlphaFoldDB" id="A0A3L6KV60"/>
<evidence type="ECO:0000313" key="4">
    <source>
        <dbReference type="Proteomes" id="UP000266743"/>
    </source>
</evidence>
<dbReference type="Proteomes" id="UP000266743">
    <property type="component" value="Chromosome 11"/>
</dbReference>
<dbReference type="GO" id="GO:0008270">
    <property type="term" value="F:zinc ion binding"/>
    <property type="evidence" value="ECO:0007669"/>
    <property type="project" value="UniProtKB-UniRule"/>
</dbReference>
<keyword evidence="1" id="KW-0863">Zinc-finger</keyword>
<evidence type="ECO:0000256" key="1">
    <source>
        <dbReference type="PROSITE-ProRule" id="PRU00453"/>
    </source>
</evidence>
<comment type="caution">
    <text evidence="3">The sequence shown here is derived from an EMBL/GenBank/DDBJ whole genome shotgun (WGS) entry which is preliminary data.</text>
</comment>
<evidence type="ECO:0000313" key="3">
    <source>
        <dbReference type="EMBL" id="RHW68025.1"/>
    </source>
</evidence>
<keyword evidence="1" id="KW-0479">Metal-binding</keyword>
<feature type="domain" description="HIT-type" evidence="2">
    <location>
        <begin position="7"/>
        <end position="44"/>
    </location>
</feature>
<dbReference type="Pfam" id="PF04438">
    <property type="entry name" value="zf-HIT"/>
    <property type="match status" value="1"/>
</dbReference>
<dbReference type="PROSITE" id="PS51083">
    <property type="entry name" value="ZF_HIT"/>
    <property type="match status" value="1"/>
</dbReference>
<dbReference type="EMBL" id="QSBY01000011">
    <property type="protein sequence ID" value="RHW68025.1"/>
    <property type="molecule type" value="Genomic_DNA"/>
</dbReference>
<gene>
    <name evidence="3" type="ORF">DPX39_110035600</name>
</gene>
<accession>A0A3L6KV60</accession>
<protein>
    <submittedName>
        <fullName evidence="3">HIT zinc finger</fullName>
    </submittedName>
</protein>
<dbReference type="SUPFAM" id="SSF144232">
    <property type="entry name" value="HIT/MYND zinc finger-like"/>
    <property type="match status" value="1"/>
</dbReference>
<dbReference type="InterPro" id="IPR007529">
    <property type="entry name" value="Znf_HIT"/>
</dbReference>
<organism evidence="3 4">
    <name type="scientific">Trypanosoma brucei equiperdum</name>
    <dbReference type="NCBI Taxonomy" id="630700"/>
    <lineage>
        <taxon>Eukaryota</taxon>
        <taxon>Discoba</taxon>
        <taxon>Euglenozoa</taxon>
        <taxon>Kinetoplastea</taxon>
        <taxon>Metakinetoplastina</taxon>
        <taxon>Trypanosomatida</taxon>
        <taxon>Trypanosomatidae</taxon>
        <taxon>Trypanosoma</taxon>
    </lineage>
</organism>
<keyword evidence="1" id="KW-0862">Zinc</keyword>
<name>A0A3L6KV60_9TRYP</name>
<reference evidence="3 4" key="1">
    <citation type="submission" date="2018-09" db="EMBL/GenBank/DDBJ databases">
        <title>whole genome sequence of T. equiperdum IVM-t1 strain.</title>
        <authorList>
            <person name="Suganuma K."/>
        </authorList>
    </citation>
    <scope>NUCLEOTIDE SEQUENCE [LARGE SCALE GENOMIC DNA]</scope>
    <source>
        <strain evidence="3 4">IVM-t1</strain>
    </source>
</reference>
<dbReference type="CDD" id="cd23024">
    <property type="entry name" value="zf-HIT_ZNHIT2-3"/>
    <property type="match status" value="1"/>
</dbReference>
<evidence type="ECO:0000259" key="2">
    <source>
        <dbReference type="PROSITE" id="PS51083"/>
    </source>
</evidence>
<sequence>MTGVLRCIICAGNSAHYRCRQCRSMYCSSNCFKEHRDGSGVGSCSYEQQQLKEPKDGGGEDVVAKKPKLDSSRDGYITVCTEPTTGNSSTMEEQKELDCSAGARRSDDYSVYGRRDEDGSLVVLGEAHLAALARDAKLRNQLRSAELQRLLRIVNISRSRVDALEAALANVPEFKGFCENVLEVLGRVDVNFNS</sequence>